<sequence length="705" mass="77884">MSGIIDSPFKSYWKALRWPQMTLPRLKARNWKSAQALLPPEIWDLVLDELSNNKLFQTACVCRTFNEISIALIMRRNNINTSLGTISIPPHALPALHLSCTPLEIHTLSCMFRWFDVLRGARLVREIVAKCPKLTNIRLEWDFDIFNIPPYGFLTVQKRMPTYPEALLGALRDLLSIAAKRTPGPLVVVGNASVYTFDNADISRWTLRDFHQPPLRPRLFIRVLSKLRSLRKDPEVETPSGRPHFFAPAKGDSFSLDFIQMVHLQPMLFTAGRLQSCTLLTFDMTSLTLLPTGLLSAAELSLLLPHIHLPSLCYLELRTTELDPEALGHFLVRHRRIRTFHMQCSSSDHGTTGEVRMPFSQPVAHPSLAEIFASDTTTLVHLLDTFEHSPDLYSISLNLTRDSPAHLAGMKSALRRIALRTRSTYLEVHLPAAFALTLAASPPDDEEIAALGALHFVDVVDVVAVTFDDAAAVLTWVAKLPALRRFTMSLKNRSKIIAPFSLEQVALMEAARAALPACQYSNSVAQTCNLNTSTSSLLDLQALLPEVASENQVVTVGLYRPVAAPHGSSGLGIRMMPCTDVVIAGSVSRRHGCKSVLEFPAARMVRQAWQALHLPLLTQSLSSNFAFSELSRGASTGSPLLLRWPLSAFTLGAVGYDADFARVTPAFLARHERCTSCDVPWLGVPEVFARGALLPAAPALCVGFT</sequence>
<evidence type="ECO:0000313" key="3">
    <source>
        <dbReference type="Proteomes" id="UP001219525"/>
    </source>
</evidence>
<accession>A0AAD6YUH5</accession>
<dbReference type="SUPFAM" id="SSF81383">
    <property type="entry name" value="F-box domain"/>
    <property type="match status" value="1"/>
</dbReference>
<keyword evidence="3" id="KW-1185">Reference proteome</keyword>
<organism evidence="2 3">
    <name type="scientific">Mycena pura</name>
    <dbReference type="NCBI Taxonomy" id="153505"/>
    <lineage>
        <taxon>Eukaryota</taxon>
        <taxon>Fungi</taxon>
        <taxon>Dikarya</taxon>
        <taxon>Basidiomycota</taxon>
        <taxon>Agaricomycotina</taxon>
        <taxon>Agaricomycetes</taxon>
        <taxon>Agaricomycetidae</taxon>
        <taxon>Agaricales</taxon>
        <taxon>Marasmiineae</taxon>
        <taxon>Mycenaceae</taxon>
        <taxon>Mycena</taxon>
    </lineage>
</organism>
<name>A0AAD6YUH5_9AGAR</name>
<dbReference type="EMBL" id="JARJCW010000001">
    <property type="protein sequence ID" value="KAJ7229846.1"/>
    <property type="molecule type" value="Genomic_DNA"/>
</dbReference>
<evidence type="ECO:0000313" key="2">
    <source>
        <dbReference type="EMBL" id="KAJ7229846.1"/>
    </source>
</evidence>
<gene>
    <name evidence="2" type="ORF">GGX14DRAFT_383804</name>
</gene>
<proteinExistence type="predicted"/>
<dbReference type="InterPro" id="IPR001810">
    <property type="entry name" value="F-box_dom"/>
</dbReference>
<dbReference type="Pfam" id="PF00646">
    <property type="entry name" value="F-box"/>
    <property type="match status" value="1"/>
</dbReference>
<comment type="caution">
    <text evidence="2">The sequence shown here is derived from an EMBL/GenBank/DDBJ whole genome shotgun (WGS) entry which is preliminary data.</text>
</comment>
<dbReference type="Proteomes" id="UP001219525">
    <property type="component" value="Unassembled WGS sequence"/>
</dbReference>
<dbReference type="AlphaFoldDB" id="A0AAD6YUH5"/>
<evidence type="ECO:0000259" key="1">
    <source>
        <dbReference type="Pfam" id="PF00646"/>
    </source>
</evidence>
<protein>
    <recommendedName>
        <fullName evidence="1">F-box domain-containing protein</fullName>
    </recommendedName>
</protein>
<dbReference type="InterPro" id="IPR036047">
    <property type="entry name" value="F-box-like_dom_sf"/>
</dbReference>
<reference evidence="2" key="1">
    <citation type="submission" date="2023-03" db="EMBL/GenBank/DDBJ databases">
        <title>Massive genome expansion in bonnet fungi (Mycena s.s.) driven by repeated elements and novel gene families across ecological guilds.</title>
        <authorList>
            <consortium name="Lawrence Berkeley National Laboratory"/>
            <person name="Harder C.B."/>
            <person name="Miyauchi S."/>
            <person name="Viragh M."/>
            <person name="Kuo A."/>
            <person name="Thoen E."/>
            <person name="Andreopoulos B."/>
            <person name="Lu D."/>
            <person name="Skrede I."/>
            <person name="Drula E."/>
            <person name="Henrissat B."/>
            <person name="Morin E."/>
            <person name="Kohler A."/>
            <person name="Barry K."/>
            <person name="LaButti K."/>
            <person name="Morin E."/>
            <person name="Salamov A."/>
            <person name="Lipzen A."/>
            <person name="Mereny Z."/>
            <person name="Hegedus B."/>
            <person name="Baldrian P."/>
            <person name="Stursova M."/>
            <person name="Weitz H."/>
            <person name="Taylor A."/>
            <person name="Grigoriev I.V."/>
            <person name="Nagy L.G."/>
            <person name="Martin F."/>
            <person name="Kauserud H."/>
        </authorList>
    </citation>
    <scope>NUCLEOTIDE SEQUENCE</scope>
    <source>
        <strain evidence="2">9144</strain>
    </source>
</reference>
<feature type="domain" description="F-box" evidence="1">
    <location>
        <begin position="38"/>
        <end position="68"/>
    </location>
</feature>